<evidence type="ECO:0000313" key="1">
    <source>
        <dbReference type="EMBL" id="PXY20838.1"/>
    </source>
</evidence>
<dbReference type="OrthoDB" id="9989885at2"/>
<dbReference type="EMBL" id="MASW01000006">
    <property type="protein sequence ID" value="PXY20838.1"/>
    <property type="molecule type" value="Genomic_DNA"/>
</dbReference>
<sequence length="66" mass="7393">MEQTRAAPEVRGTRAELIQELLRVAEGWQHFGKDYLYEQAVAGVESLQLQAPSVRVGHTHYIVTSA</sequence>
<name>A0A2V4AKL5_9PSEU</name>
<keyword evidence="2" id="KW-1185">Reference proteome</keyword>
<comment type="caution">
    <text evidence="1">The sequence shown here is derived from an EMBL/GenBank/DDBJ whole genome shotgun (WGS) entry which is preliminary data.</text>
</comment>
<gene>
    <name evidence="1" type="ORF">BAY60_25375</name>
</gene>
<proteinExistence type="predicted"/>
<organism evidence="1 2">
    <name type="scientific">Prauserella muralis</name>
    <dbReference type="NCBI Taxonomy" id="588067"/>
    <lineage>
        <taxon>Bacteria</taxon>
        <taxon>Bacillati</taxon>
        <taxon>Actinomycetota</taxon>
        <taxon>Actinomycetes</taxon>
        <taxon>Pseudonocardiales</taxon>
        <taxon>Pseudonocardiaceae</taxon>
        <taxon>Prauserella</taxon>
    </lineage>
</organism>
<dbReference type="RefSeq" id="WP_112283948.1">
    <property type="nucleotide sequence ID" value="NZ_MASW01000006.1"/>
</dbReference>
<evidence type="ECO:0000313" key="2">
    <source>
        <dbReference type="Proteomes" id="UP000249915"/>
    </source>
</evidence>
<dbReference type="AlphaFoldDB" id="A0A2V4AKL5"/>
<accession>A0A2V4AKL5</accession>
<reference evidence="1 2" key="1">
    <citation type="submission" date="2016-07" db="EMBL/GenBank/DDBJ databases">
        <title>Draft genome sequence of Prauserella muralis DSM 45305, isolated from a mould-covered wall in an indoor environment.</title>
        <authorList>
            <person name="Ruckert C."/>
            <person name="Albersmeier A."/>
            <person name="Jiang C.-L."/>
            <person name="Jiang Y."/>
            <person name="Kalinowski J."/>
            <person name="Schneider O."/>
            <person name="Winkler A."/>
            <person name="Zotchev S.B."/>
        </authorList>
    </citation>
    <scope>NUCLEOTIDE SEQUENCE [LARGE SCALE GENOMIC DNA]</scope>
    <source>
        <strain evidence="1 2">DSM 45305</strain>
    </source>
</reference>
<dbReference type="Proteomes" id="UP000249915">
    <property type="component" value="Unassembled WGS sequence"/>
</dbReference>
<protein>
    <submittedName>
        <fullName evidence="1">Uncharacterized protein</fullName>
    </submittedName>
</protein>